<keyword evidence="1" id="KW-1133">Transmembrane helix</keyword>
<feature type="transmembrane region" description="Helical" evidence="1">
    <location>
        <begin position="108"/>
        <end position="129"/>
    </location>
</feature>
<evidence type="ECO:0000313" key="3">
    <source>
        <dbReference type="Proteomes" id="UP001201812"/>
    </source>
</evidence>
<dbReference type="SUPFAM" id="SSF81321">
    <property type="entry name" value="Family A G protein-coupled receptor-like"/>
    <property type="match status" value="1"/>
</dbReference>
<accession>A0AAD4MY03</accession>
<keyword evidence="1" id="KW-0812">Transmembrane</keyword>
<proteinExistence type="predicted"/>
<dbReference type="PANTHER" id="PTHR23021">
    <property type="entry name" value="SERPENTINE RECEPTOR, CLASS T"/>
    <property type="match status" value="1"/>
</dbReference>
<organism evidence="2 3">
    <name type="scientific">Ditylenchus destructor</name>
    <dbReference type="NCBI Taxonomy" id="166010"/>
    <lineage>
        <taxon>Eukaryota</taxon>
        <taxon>Metazoa</taxon>
        <taxon>Ecdysozoa</taxon>
        <taxon>Nematoda</taxon>
        <taxon>Chromadorea</taxon>
        <taxon>Rhabditida</taxon>
        <taxon>Tylenchina</taxon>
        <taxon>Tylenchomorpha</taxon>
        <taxon>Sphaerularioidea</taxon>
        <taxon>Anguinidae</taxon>
        <taxon>Anguininae</taxon>
        <taxon>Ditylenchus</taxon>
    </lineage>
</organism>
<dbReference type="InterPro" id="IPR019425">
    <property type="entry name" value="7TM_GPCR_serpentine_rcpt_Srt"/>
</dbReference>
<keyword evidence="3" id="KW-1185">Reference proteome</keyword>
<feature type="transmembrane region" description="Helical" evidence="1">
    <location>
        <begin position="197"/>
        <end position="218"/>
    </location>
</feature>
<dbReference type="AlphaFoldDB" id="A0AAD4MY03"/>
<feature type="transmembrane region" description="Helical" evidence="1">
    <location>
        <begin position="39"/>
        <end position="60"/>
    </location>
</feature>
<sequence>MSLATFLLNEKEFQRYYNCSAYNVDIIPVEERRHVFQGITLLLLGVLLEIFYLPCLYAMCQRRLIRQACYRFMLYMGLCHIIGIANTSLNTGWLVIEGAVYCTRPLLIYFLCHLSLGLWVAESIAALILAVNRCMTIYDSVLADRFFGAWYWTIIWLAVPTSCGFAFVWNSTPVIFNSISASQFVNPHMHYLPDDSYTFIQVSITCILVSIAAISYLIQQKFSDFKPLHFTSTYGFICYQGSPAFIYLCLNQQIRMIVLGKYNKTGSKTFFSNHVQMTNSVF</sequence>
<feature type="transmembrane region" description="Helical" evidence="1">
    <location>
        <begin position="149"/>
        <end position="169"/>
    </location>
</feature>
<evidence type="ECO:0000256" key="1">
    <source>
        <dbReference type="SAM" id="Phobius"/>
    </source>
</evidence>
<dbReference type="Pfam" id="PF10321">
    <property type="entry name" value="7TM_GPCR_Srt"/>
    <property type="match status" value="2"/>
</dbReference>
<name>A0AAD4MY03_9BILA</name>
<dbReference type="EMBL" id="JAKKPZ010000024">
    <property type="protein sequence ID" value="KAI1710868.1"/>
    <property type="molecule type" value="Genomic_DNA"/>
</dbReference>
<comment type="caution">
    <text evidence="2">The sequence shown here is derived from an EMBL/GenBank/DDBJ whole genome shotgun (WGS) entry which is preliminary data.</text>
</comment>
<evidence type="ECO:0000313" key="2">
    <source>
        <dbReference type="EMBL" id="KAI1710868.1"/>
    </source>
</evidence>
<reference evidence="2" key="1">
    <citation type="submission" date="2022-01" db="EMBL/GenBank/DDBJ databases">
        <title>Genome Sequence Resource for Two Populations of Ditylenchus destructor, the Migratory Endoparasitic Phytonematode.</title>
        <authorList>
            <person name="Zhang H."/>
            <person name="Lin R."/>
            <person name="Xie B."/>
        </authorList>
    </citation>
    <scope>NUCLEOTIDE SEQUENCE</scope>
    <source>
        <strain evidence="2">BazhouSP</strain>
    </source>
</reference>
<dbReference type="Proteomes" id="UP001201812">
    <property type="component" value="Unassembled WGS sequence"/>
</dbReference>
<protein>
    <submittedName>
        <fullName evidence="2">Serpentine type 7TM GPCR chemoreceptor srt domain-containing protein</fullName>
    </submittedName>
</protein>
<keyword evidence="1" id="KW-0472">Membrane</keyword>
<dbReference type="PANTHER" id="PTHR23021:SF11">
    <property type="entry name" value="SERPENTINE RECEPTOR, CLASS T"/>
    <property type="match status" value="1"/>
</dbReference>
<gene>
    <name evidence="2" type="ORF">DdX_10570</name>
</gene>
<feature type="transmembrane region" description="Helical" evidence="1">
    <location>
        <begin position="72"/>
        <end position="96"/>
    </location>
</feature>